<dbReference type="AlphaFoldDB" id="B7GHY7"/>
<dbReference type="GeneID" id="7037654"/>
<dbReference type="EMBL" id="CP000922">
    <property type="protein sequence ID" value="ACJ33768.1"/>
    <property type="molecule type" value="Genomic_DNA"/>
</dbReference>
<dbReference type="PANTHER" id="PTHR30217:SF10">
    <property type="entry name" value="23S RRNA 5-HYDROXYCYTIDINE C2501 SYNTHASE"/>
    <property type="match status" value="1"/>
</dbReference>
<dbReference type="InterPro" id="IPR020988">
    <property type="entry name" value="Pept_U32_collagenase"/>
</dbReference>
<name>B7GHY7_ANOFW</name>
<dbReference type="InterPro" id="IPR001539">
    <property type="entry name" value="Peptidase_U32"/>
</dbReference>
<gene>
    <name evidence="2" type="ordered locus">Aflv_1400</name>
</gene>
<dbReference type="InterPro" id="IPR051454">
    <property type="entry name" value="RNA/ubiquinone_mod_enzymes"/>
</dbReference>
<organism evidence="2 3">
    <name type="scientific">Anoxybacillus flavithermus (strain DSM 21510 / WK1)</name>
    <dbReference type="NCBI Taxonomy" id="491915"/>
    <lineage>
        <taxon>Bacteria</taxon>
        <taxon>Bacillati</taxon>
        <taxon>Bacillota</taxon>
        <taxon>Bacilli</taxon>
        <taxon>Bacillales</taxon>
        <taxon>Anoxybacillaceae</taxon>
        <taxon>Anoxybacillus</taxon>
    </lineage>
</organism>
<dbReference type="Pfam" id="PF12392">
    <property type="entry name" value="DUF3656"/>
    <property type="match status" value="1"/>
</dbReference>
<dbReference type="eggNOG" id="COG0826">
    <property type="taxonomic scope" value="Bacteria"/>
</dbReference>
<evidence type="ECO:0000259" key="1">
    <source>
        <dbReference type="Pfam" id="PF12392"/>
    </source>
</evidence>
<feature type="domain" description="Peptidase U32 collagenase" evidence="1">
    <location>
        <begin position="396"/>
        <end position="516"/>
    </location>
</feature>
<dbReference type="RefSeq" id="WP_012575010.1">
    <property type="nucleotide sequence ID" value="NC_011567.1"/>
</dbReference>
<dbReference type="PANTHER" id="PTHR30217">
    <property type="entry name" value="PEPTIDASE U32 FAMILY"/>
    <property type="match status" value="1"/>
</dbReference>
<reference evidence="2 3" key="1">
    <citation type="journal article" date="2008" name="Genome Biol.">
        <title>Encapsulated in silica: genome, proteome and physiology of the thermophilic bacterium Anoxybacillus flavithermus WK1.</title>
        <authorList>
            <person name="Saw J.H."/>
            <person name="Mountain B.W."/>
            <person name="Feng L."/>
            <person name="Omelchenko M.V."/>
            <person name="Hou S."/>
            <person name="Saito J.A."/>
            <person name="Stott M.B."/>
            <person name="Li D."/>
            <person name="Zhao G."/>
            <person name="Wu J."/>
            <person name="Galperin M.Y."/>
            <person name="Koonin E.V."/>
            <person name="Makarova K.S."/>
            <person name="Wolf Y.I."/>
            <person name="Rigden D.J."/>
            <person name="Dunfield P.F."/>
            <person name="Wang L."/>
            <person name="Alam M."/>
        </authorList>
    </citation>
    <scope>NUCLEOTIDE SEQUENCE [LARGE SCALE GENOMIC DNA]</scope>
    <source>
        <strain evidence="3">DSM 21510 / WK1</strain>
    </source>
</reference>
<sequence length="821" mass="92747">MRKIELLAPAGDWDCLRAAVANGADAVYFGVDKYNARVRAKNFRMEELKDVMAYLHKYNVRGYVTFNILVFENELEEAKQLVEACIDAGVDALIVQDLGLVKLIRDLSPDFPIHGSTQMTVTSPEAVEFLKPYNLEVVVLGRENNLTHIQKIAEKTNVPLEVFVHGALCVSYSGQCLTSEMWGGRSANRGECAQACRLPYDLIVDGEQKEMGNVAYLLSPKDLAALDLVPELIEAGVSTFKIEGRLKSPEYVANVVSKYRKAIDEYLAGRHYTPSPEEIRELQQSFSRGFTHGFLKGTNNKQLVDGTFPKSRGVFLGTVKKVLKDGVLCELQAPLKRGDGIVFDAGRPEEKEEGGRVYDLRKNGKKIEGEVEKGLVEIIPGRHDVNLTRVHVGDRIWKTSDQELERRLRKTFETERPYRLFPLTVRVYGEAGKPLISTWRDETTGNEVTVQSEQLLDVAQKRPLTLDFIKEQFGRLGGTIFELQDVYMHTTDNVILPVKELNRIRRQAVEQLIEKRQRPRLYIKQAVDLTSSYRQKQRAENPSLMALCRTLEQVEAACDTDIDMVYADFEFTTDYPKAVQIARAMNKPIALATPRIHMPGENGILRGILKAEPDAILVRSLGAVQYYTSQLVGQALIGDFSLNISNHLAAQLFLSRGLDRITPSYDLNIQQMIDLLEAAPTERIEIVIHQHLPMFHTEHCVYCTFLSEGTDFTNCGRPCEKHRVSLRDRIGMLHPVRVDIGCRNTVYNAIEQSGAEYIPNFLSLGVRSYRVEFLEESPKKVEEVVNLYREALEGKRSGTSVWRTLKAINQLGVTRGQLIKK</sequence>
<evidence type="ECO:0000313" key="3">
    <source>
        <dbReference type="Proteomes" id="UP000000742"/>
    </source>
</evidence>
<proteinExistence type="predicted"/>
<dbReference type="HOGENOM" id="CLU_011540_4_0_9"/>
<accession>B7GHY7</accession>
<dbReference type="Proteomes" id="UP000000742">
    <property type="component" value="Chromosome"/>
</dbReference>
<dbReference type="STRING" id="491915.Aflv_1400"/>
<evidence type="ECO:0000313" key="2">
    <source>
        <dbReference type="EMBL" id="ACJ33768.1"/>
    </source>
</evidence>
<dbReference type="SUPFAM" id="SSF51395">
    <property type="entry name" value="FMN-linked oxidoreductases"/>
    <property type="match status" value="1"/>
</dbReference>
<dbReference type="KEGG" id="afl:Aflv_1400"/>
<dbReference type="Pfam" id="PF01136">
    <property type="entry name" value="Peptidase_U32"/>
    <property type="match status" value="2"/>
</dbReference>
<protein>
    <submittedName>
        <fullName evidence="2">Peptidase U32 family</fullName>
    </submittedName>
</protein>
<dbReference type="PATRIC" id="fig|491915.6.peg.1441"/>